<gene>
    <name evidence="1" type="ORF">AKJ17_12790</name>
</gene>
<dbReference type="AlphaFoldDB" id="A0A0M0HLT3"/>
<proteinExistence type="predicted"/>
<evidence type="ECO:0000313" key="2">
    <source>
        <dbReference type="Proteomes" id="UP000037515"/>
    </source>
</evidence>
<name>A0A0M0HLT3_VIBNE</name>
<dbReference type="RefSeq" id="WP_053396211.1">
    <property type="nucleotide sequence ID" value="NZ_LHPJ01000009.1"/>
</dbReference>
<evidence type="ECO:0008006" key="3">
    <source>
        <dbReference type="Google" id="ProtNLM"/>
    </source>
</evidence>
<reference evidence="2" key="1">
    <citation type="submission" date="2015-08" db="EMBL/GenBank/DDBJ databases">
        <title>Vibrio galatheae sp. nov., a novel member of the Vibrionaceae family isolated from the Solomon Islands.</title>
        <authorList>
            <person name="Giubergia S."/>
            <person name="Machado H."/>
            <person name="Mateiu R.V."/>
            <person name="Gram L."/>
        </authorList>
    </citation>
    <scope>NUCLEOTIDE SEQUENCE [LARGE SCALE GENOMIC DNA]</scope>
    <source>
        <strain evidence="2">DSM 19584</strain>
    </source>
</reference>
<evidence type="ECO:0000313" key="1">
    <source>
        <dbReference type="EMBL" id="KOO02981.1"/>
    </source>
</evidence>
<sequence length="562" mass="64942">MTYTPPKLTIKLRTGIKQTFTYDFTRFFYKGVAFKRDLQRAEPAHRDADVLRWYRIFTETNEYSDLTKQSYLRDFAKYVRFCDTKRLNPESSAAVESWERHLIEQVRISSMNVNSARKMISCSKKCLEMLGNPSSEWFSPYGLFRSEPNPTQGYSDRELSSLIKIINSFFRQISKQIMENPSIHLNASTNKRTATFTYNNHTHEIASPITKCFSAAYFMLSYYTWGNTTVLLNMTKPKEKIFEGGKWFEQSVLKPRANKYVSISIGDNGTFHVPKIALRFFEQLLQLSSLISSDPHLLWQTKRGHIAPLEQGHIQTFSKWLYETFDLKSDDGEPLRPMASKFRASGSYRYLAKTGNTTETALLLGNTPYTLSKHYSSGNQVENQKQLLAATHTIEGAARCSDINAAKEFAKKELGVEVLPYEEFLAKYADKHGEKTIIGTGCKNVYSSQADKYRRRNHFSPKDFNVDHLACSDIHNCFDCENQVIIESVEDIWCLLSYRESIIDSKVHHLSEQHFNKNYSDLLNSINRIVFTIHPKVKRLAEKKLQNEGRHPLWPEGINIDF</sequence>
<dbReference type="OrthoDB" id="5824039at2"/>
<protein>
    <recommendedName>
        <fullName evidence="3">Integrase</fullName>
    </recommendedName>
</protein>
<dbReference type="Proteomes" id="UP000037515">
    <property type="component" value="Unassembled WGS sequence"/>
</dbReference>
<dbReference type="PATRIC" id="fig|693.5.peg.2620"/>
<keyword evidence="2" id="KW-1185">Reference proteome</keyword>
<dbReference type="EMBL" id="LHPJ01000009">
    <property type="protein sequence ID" value="KOO02981.1"/>
    <property type="molecule type" value="Genomic_DNA"/>
</dbReference>
<organism evidence="1 2">
    <name type="scientific">Vibrio nereis</name>
    <dbReference type="NCBI Taxonomy" id="693"/>
    <lineage>
        <taxon>Bacteria</taxon>
        <taxon>Pseudomonadati</taxon>
        <taxon>Pseudomonadota</taxon>
        <taxon>Gammaproteobacteria</taxon>
        <taxon>Vibrionales</taxon>
        <taxon>Vibrionaceae</taxon>
        <taxon>Vibrio</taxon>
    </lineage>
</organism>
<comment type="caution">
    <text evidence="1">The sequence shown here is derived from an EMBL/GenBank/DDBJ whole genome shotgun (WGS) entry which is preliminary data.</text>
</comment>
<dbReference type="STRING" id="693.AKJ17_12790"/>
<accession>A0A0M0HLT3</accession>